<proteinExistence type="predicted"/>
<comment type="caution">
    <text evidence="1">The sequence shown here is derived from an EMBL/GenBank/DDBJ whole genome shotgun (WGS) entry which is preliminary data.</text>
</comment>
<protein>
    <submittedName>
        <fullName evidence="1">Uncharacterized protein</fullName>
    </submittedName>
</protein>
<organism evidence="1 2">
    <name type="scientific">Leucogyrophana mollusca</name>
    <dbReference type="NCBI Taxonomy" id="85980"/>
    <lineage>
        <taxon>Eukaryota</taxon>
        <taxon>Fungi</taxon>
        <taxon>Dikarya</taxon>
        <taxon>Basidiomycota</taxon>
        <taxon>Agaricomycotina</taxon>
        <taxon>Agaricomycetes</taxon>
        <taxon>Agaricomycetidae</taxon>
        <taxon>Boletales</taxon>
        <taxon>Boletales incertae sedis</taxon>
        <taxon>Leucogyrophana</taxon>
    </lineage>
</organism>
<dbReference type="EMBL" id="MU266422">
    <property type="protein sequence ID" value="KAH7924530.1"/>
    <property type="molecule type" value="Genomic_DNA"/>
</dbReference>
<name>A0ACB8BGM8_9AGAM</name>
<sequence length="169" mass="18967">MNTGIVMQDFLCKAEQRERVGFPNAAPSLSDGPRVLLQVLLTGTIVSWWRRPMLRAPSLRAPLILSDVLALGQTSHRSVPLRVRFFTSRVPSEVPPFIYQVTSLSEEMPCFSFQGHPEPMVGDFLYLLFLLTSRVITPQHTGAALHRTLFNLFVCGCGALRTNQPVEMR</sequence>
<accession>A0ACB8BGM8</accession>
<evidence type="ECO:0000313" key="1">
    <source>
        <dbReference type="EMBL" id="KAH7924530.1"/>
    </source>
</evidence>
<gene>
    <name evidence="1" type="ORF">BV22DRAFT_502680</name>
</gene>
<reference evidence="1" key="1">
    <citation type="journal article" date="2021" name="New Phytol.">
        <title>Evolutionary innovations through gain and loss of genes in the ectomycorrhizal Boletales.</title>
        <authorList>
            <person name="Wu G."/>
            <person name="Miyauchi S."/>
            <person name="Morin E."/>
            <person name="Kuo A."/>
            <person name="Drula E."/>
            <person name="Varga T."/>
            <person name="Kohler A."/>
            <person name="Feng B."/>
            <person name="Cao Y."/>
            <person name="Lipzen A."/>
            <person name="Daum C."/>
            <person name="Hundley H."/>
            <person name="Pangilinan J."/>
            <person name="Johnson J."/>
            <person name="Barry K."/>
            <person name="LaButti K."/>
            <person name="Ng V."/>
            <person name="Ahrendt S."/>
            <person name="Min B."/>
            <person name="Choi I.G."/>
            <person name="Park H."/>
            <person name="Plett J.M."/>
            <person name="Magnuson J."/>
            <person name="Spatafora J.W."/>
            <person name="Nagy L.G."/>
            <person name="Henrissat B."/>
            <person name="Grigoriev I.V."/>
            <person name="Yang Z.L."/>
            <person name="Xu J."/>
            <person name="Martin F.M."/>
        </authorList>
    </citation>
    <scope>NUCLEOTIDE SEQUENCE</scope>
    <source>
        <strain evidence="1">KUC20120723A-06</strain>
    </source>
</reference>
<keyword evidence="2" id="KW-1185">Reference proteome</keyword>
<dbReference type="Proteomes" id="UP000790709">
    <property type="component" value="Unassembled WGS sequence"/>
</dbReference>
<evidence type="ECO:0000313" key="2">
    <source>
        <dbReference type="Proteomes" id="UP000790709"/>
    </source>
</evidence>